<dbReference type="GO" id="GO:0005737">
    <property type="term" value="C:cytoplasm"/>
    <property type="evidence" value="ECO:0007669"/>
    <property type="project" value="UniProtKB-SubCell"/>
</dbReference>
<reference evidence="10" key="1">
    <citation type="submission" date="2017-02" db="UniProtKB">
        <authorList>
            <consortium name="WormBaseParasite"/>
        </authorList>
    </citation>
    <scope>IDENTIFICATION</scope>
</reference>
<protein>
    <recommendedName>
        <fullName evidence="5">Elongator complex protein 4</fullName>
    </recommendedName>
</protein>
<dbReference type="WBParaSite" id="SPAL_0001045600.1">
    <property type="protein sequence ID" value="SPAL_0001045600.1"/>
    <property type="gene ID" value="SPAL_0001045600"/>
</dbReference>
<proteinExistence type="inferred from homology"/>
<dbReference type="AlphaFoldDB" id="A0A0N5BXC5"/>
<dbReference type="Pfam" id="PF05625">
    <property type="entry name" value="PAXNEB"/>
    <property type="match status" value="1"/>
</dbReference>
<evidence type="ECO:0000256" key="1">
    <source>
        <dbReference type="ARBA" id="ARBA00004123"/>
    </source>
</evidence>
<dbReference type="GO" id="GO:0008023">
    <property type="term" value="C:transcription elongation factor complex"/>
    <property type="evidence" value="ECO:0007669"/>
    <property type="project" value="TreeGrafter"/>
</dbReference>
<dbReference type="Proteomes" id="UP000046392">
    <property type="component" value="Unplaced"/>
</dbReference>
<comment type="similarity">
    <text evidence="4">Belongs to the ELP4 family.</text>
</comment>
<comment type="subcellular location">
    <subcellularLocation>
        <location evidence="2">Cytoplasm</location>
    </subcellularLocation>
    <subcellularLocation>
        <location evidence="1">Nucleus</location>
    </subcellularLocation>
</comment>
<dbReference type="GO" id="GO:0033588">
    <property type="term" value="C:elongator holoenzyme complex"/>
    <property type="evidence" value="ECO:0007669"/>
    <property type="project" value="InterPro"/>
</dbReference>
<organism evidence="9 10">
    <name type="scientific">Strongyloides papillosus</name>
    <name type="common">Intestinal threadworm</name>
    <dbReference type="NCBI Taxonomy" id="174720"/>
    <lineage>
        <taxon>Eukaryota</taxon>
        <taxon>Metazoa</taxon>
        <taxon>Ecdysozoa</taxon>
        <taxon>Nematoda</taxon>
        <taxon>Chromadorea</taxon>
        <taxon>Rhabditida</taxon>
        <taxon>Tylenchina</taxon>
        <taxon>Panagrolaimomorpha</taxon>
        <taxon>Strongyloidoidea</taxon>
        <taxon>Strongyloididae</taxon>
        <taxon>Strongyloides</taxon>
    </lineage>
</organism>
<dbReference type="Gene3D" id="3.40.50.300">
    <property type="entry name" value="P-loop containing nucleotide triphosphate hydrolases"/>
    <property type="match status" value="1"/>
</dbReference>
<dbReference type="PANTHER" id="PTHR12896:SF1">
    <property type="entry name" value="ELONGATOR COMPLEX PROTEIN 4"/>
    <property type="match status" value="1"/>
</dbReference>
<evidence type="ECO:0000256" key="2">
    <source>
        <dbReference type="ARBA" id="ARBA00004496"/>
    </source>
</evidence>
<dbReference type="STRING" id="174720.A0A0N5BXC5"/>
<sequence length="353" mass="40115">MAMNGLRNPLSDINYGTQISGLKQKFRTYDISSGLESFDALFGGSIPCSSIVALEENSSTEYSEILSKYSIGEGITHGHKIFIAPSDGQDFRWSKNGLLDKIPGVSKYKEEDKEDNINEKIPTLNDRLQIAWRYRSLNQVDSSLSRSHRLDIHDTLTQKEVGSADITGYVSENPTYQDLWNCLRSTILQDEKIRNRKGACRIIIDKLGSYVDSNDNLIRFLRLLQIYTRNLHCLIYITYNEDVFDKNVLNAILDISNAVFSLVAYEHTRGLFDKFDGRLLIKKLPCITSVIPFKPRSVDLVFQKHKRYLEIRVFHLPPSLGVEDDVGSRKDHLPGNKRKTPIGGGCGMVENEF</sequence>
<keyword evidence="7" id="KW-0819">tRNA processing</keyword>
<comment type="pathway">
    <text evidence="3">tRNA modification; 5-methoxycarbonylmethyl-2-thiouridine-tRNA biosynthesis.</text>
</comment>
<evidence type="ECO:0000313" key="10">
    <source>
        <dbReference type="WBParaSite" id="SPAL_0001045600.1"/>
    </source>
</evidence>
<keyword evidence="6" id="KW-0963">Cytoplasm</keyword>
<dbReference type="InterPro" id="IPR027417">
    <property type="entry name" value="P-loop_NTPase"/>
</dbReference>
<dbReference type="InterPro" id="IPR008728">
    <property type="entry name" value="Elongator_complex_protein_4"/>
</dbReference>
<evidence type="ECO:0000313" key="9">
    <source>
        <dbReference type="Proteomes" id="UP000046392"/>
    </source>
</evidence>
<evidence type="ECO:0000256" key="6">
    <source>
        <dbReference type="ARBA" id="ARBA00022490"/>
    </source>
</evidence>
<dbReference type="UniPathway" id="UPA00988"/>
<evidence type="ECO:0000256" key="5">
    <source>
        <dbReference type="ARBA" id="ARBA00020265"/>
    </source>
</evidence>
<evidence type="ECO:0000256" key="8">
    <source>
        <dbReference type="ARBA" id="ARBA00023242"/>
    </source>
</evidence>
<keyword evidence="9" id="KW-1185">Reference proteome</keyword>
<dbReference type="GO" id="GO:0002098">
    <property type="term" value="P:tRNA wobble uridine modification"/>
    <property type="evidence" value="ECO:0007669"/>
    <property type="project" value="InterPro"/>
</dbReference>
<accession>A0A0N5BXC5</accession>
<evidence type="ECO:0000256" key="4">
    <source>
        <dbReference type="ARBA" id="ARBA00007573"/>
    </source>
</evidence>
<evidence type="ECO:0000256" key="3">
    <source>
        <dbReference type="ARBA" id="ARBA00005043"/>
    </source>
</evidence>
<name>A0A0N5BXC5_STREA</name>
<keyword evidence="8" id="KW-0539">Nucleus</keyword>
<evidence type="ECO:0000256" key="7">
    <source>
        <dbReference type="ARBA" id="ARBA00022694"/>
    </source>
</evidence>
<dbReference type="PANTHER" id="PTHR12896">
    <property type="entry name" value="PAX6 NEIGHBOR PROTEIN PAXNEB"/>
    <property type="match status" value="1"/>
</dbReference>